<sequence>MSLSTLKWRIESYGLKRKRPDYNIDDVRASIEMDEGGIDELKELSENENTKKSTEQWKNVFVKWATERRKEKNLETYEFVDLDKSFSQFYAEVRKESGEDYEPDSLRVMQAALERHLKSKLYPKSIIKDTEFLSSRKVLEGKARKLREEGRGKTSQPIQKPFKQTKKKKPFGKVVSLAVEIPEHLSTRCGGW</sequence>
<accession>A0A2B4R421</accession>
<feature type="region of interest" description="Disordered" evidence="1">
    <location>
        <begin position="143"/>
        <end position="169"/>
    </location>
</feature>
<dbReference type="InterPro" id="IPR052787">
    <property type="entry name" value="MAVS"/>
</dbReference>
<keyword evidence="4" id="KW-1185">Reference proteome</keyword>
<evidence type="ECO:0000313" key="4">
    <source>
        <dbReference type="Proteomes" id="UP000225706"/>
    </source>
</evidence>
<protein>
    <recommendedName>
        <fullName evidence="2">QRICH1-like domain-containing protein</fullName>
    </recommendedName>
</protein>
<dbReference type="AlphaFoldDB" id="A0A2B4R421"/>
<dbReference type="InterPro" id="IPR057926">
    <property type="entry name" value="QRICH1_dom"/>
</dbReference>
<feature type="compositionally biased region" description="Basic and acidic residues" evidence="1">
    <location>
        <begin position="143"/>
        <end position="152"/>
    </location>
</feature>
<comment type="caution">
    <text evidence="3">The sequence shown here is derived from an EMBL/GenBank/DDBJ whole genome shotgun (WGS) entry which is preliminary data.</text>
</comment>
<evidence type="ECO:0000256" key="1">
    <source>
        <dbReference type="SAM" id="MobiDB-lite"/>
    </source>
</evidence>
<dbReference type="OrthoDB" id="5953242at2759"/>
<name>A0A2B4R421_STYPI</name>
<dbReference type="Proteomes" id="UP000225706">
    <property type="component" value="Unassembled WGS sequence"/>
</dbReference>
<proteinExistence type="predicted"/>
<dbReference type="EMBL" id="LSMT01004088">
    <property type="protein sequence ID" value="PFX11055.1"/>
    <property type="molecule type" value="Genomic_DNA"/>
</dbReference>
<gene>
    <name evidence="3" type="ORF">AWC38_SpisGene25512</name>
</gene>
<evidence type="ECO:0000313" key="3">
    <source>
        <dbReference type="EMBL" id="PFX11055.1"/>
    </source>
</evidence>
<dbReference type="PANTHER" id="PTHR21446:SF12">
    <property type="entry name" value="POTASSIUM CHANNEL TETRAMERIZATION DOMAIN CONTAINING 1"/>
    <property type="match status" value="1"/>
</dbReference>
<dbReference type="Pfam" id="PF25561">
    <property type="entry name" value="QRICH1"/>
    <property type="match status" value="1"/>
</dbReference>
<organism evidence="3 4">
    <name type="scientific">Stylophora pistillata</name>
    <name type="common">Smooth cauliflower coral</name>
    <dbReference type="NCBI Taxonomy" id="50429"/>
    <lineage>
        <taxon>Eukaryota</taxon>
        <taxon>Metazoa</taxon>
        <taxon>Cnidaria</taxon>
        <taxon>Anthozoa</taxon>
        <taxon>Hexacorallia</taxon>
        <taxon>Scleractinia</taxon>
        <taxon>Astrocoeniina</taxon>
        <taxon>Pocilloporidae</taxon>
        <taxon>Stylophora</taxon>
    </lineage>
</organism>
<reference evidence="4" key="1">
    <citation type="journal article" date="2017" name="bioRxiv">
        <title>Comparative analysis of the genomes of Stylophora pistillata and Acropora digitifera provides evidence for extensive differences between species of corals.</title>
        <authorList>
            <person name="Voolstra C.R."/>
            <person name="Li Y."/>
            <person name="Liew Y.J."/>
            <person name="Baumgarten S."/>
            <person name="Zoccola D."/>
            <person name="Flot J.-F."/>
            <person name="Tambutte S."/>
            <person name="Allemand D."/>
            <person name="Aranda M."/>
        </authorList>
    </citation>
    <scope>NUCLEOTIDE SEQUENCE [LARGE SCALE GENOMIC DNA]</scope>
</reference>
<dbReference type="PANTHER" id="PTHR21446">
    <property type="entry name" value="DUF3504 DOMAIN-CONTAINING PROTEIN"/>
    <property type="match status" value="1"/>
</dbReference>
<feature type="domain" description="QRICH1-like" evidence="2">
    <location>
        <begin position="37"/>
        <end position="134"/>
    </location>
</feature>
<evidence type="ECO:0000259" key="2">
    <source>
        <dbReference type="Pfam" id="PF25561"/>
    </source>
</evidence>